<evidence type="ECO:0000256" key="3">
    <source>
        <dbReference type="ARBA" id="ARBA00017753"/>
    </source>
</evidence>
<dbReference type="InterPro" id="IPR017073">
    <property type="entry name" value="HGS/VPS27"/>
</dbReference>
<dbReference type="SMART" id="SM00288">
    <property type="entry name" value="VHS"/>
    <property type="match status" value="1"/>
</dbReference>
<evidence type="ECO:0000259" key="13">
    <source>
        <dbReference type="PROSITE" id="PS50178"/>
    </source>
</evidence>
<evidence type="ECO:0000256" key="2">
    <source>
        <dbReference type="ARBA" id="ARBA00008597"/>
    </source>
</evidence>
<dbReference type="SMART" id="SM00064">
    <property type="entry name" value="FYVE"/>
    <property type="match status" value="1"/>
</dbReference>
<comment type="subcellular location">
    <subcellularLocation>
        <location evidence="1 10">Endosome membrane</location>
        <topology evidence="1 10">Peripheral membrane protein</topology>
        <orientation evidence="1 10">Cytoplasmic side</orientation>
    </subcellularLocation>
</comment>
<dbReference type="InterPro" id="IPR008942">
    <property type="entry name" value="ENTH_VHS"/>
</dbReference>
<evidence type="ECO:0000256" key="11">
    <source>
        <dbReference type="PROSITE-ProRule" id="PRU00091"/>
    </source>
</evidence>
<dbReference type="CDD" id="cd16979">
    <property type="entry name" value="VHS_Vps27"/>
    <property type="match status" value="1"/>
</dbReference>
<dbReference type="Gene3D" id="3.30.40.10">
    <property type="entry name" value="Zinc/RING finger domain, C3HC4 (zinc finger)"/>
    <property type="match status" value="1"/>
</dbReference>
<feature type="domain" description="FYVE-type" evidence="13">
    <location>
        <begin position="168"/>
        <end position="228"/>
    </location>
</feature>
<dbReference type="InterPro" id="IPR049425">
    <property type="entry name" value="Vps27_GAT-like"/>
</dbReference>
<organism evidence="15">
    <name type="scientific">Lichtheimia ramosa</name>
    <dbReference type="NCBI Taxonomy" id="688394"/>
    <lineage>
        <taxon>Eukaryota</taxon>
        <taxon>Fungi</taxon>
        <taxon>Fungi incertae sedis</taxon>
        <taxon>Mucoromycota</taxon>
        <taxon>Mucoromycotina</taxon>
        <taxon>Mucoromycetes</taxon>
        <taxon>Mucorales</taxon>
        <taxon>Lichtheimiaceae</taxon>
        <taxon>Lichtheimia</taxon>
    </lineage>
</organism>
<dbReference type="InterPro" id="IPR003903">
    <property type="entry name" value="UIM_dom"/>
</dbReference>
<dbReference type="InterPro" id="IPR011011">
    <property type="entry name" value="Znf_FYVE_PHD"/>
</dbReference>
<keyword evidence="4" id="KW-0479">Metal-binding</keyword>
<dbReference type="SUPFAM" id="SSF48464">
    <property type="entry name" value="ENTH/VHS domain"/>
    <property type="match status" value="1"/>
</dbReference>
<dbReference type="PROSITE" id="PS50178">
    <property type="entry name" value="ZF_FYVE"/>
    <property type="match status" value="1"/>
</dbReference>
<evidence type="ECO:0000256" key="5">
    <source>
        <dbReference type="ARBA" id="ARBA00022737"/>
    </source>
</evidence>
<evidence type="ECO:0000256" key="9">
    <source>
        <dbReference type="ARBA" id="ARBA00023136"/>
    </source>
</evidence>
<dbReference type="GO" id="GO:0043328">
    <property type="term" value="P:protein transport to vacuole involved in ubiquitin-dependent protein catabolic process via the multivesicular body sorting pathway"/>
    <property type="evidence" value="ECO:0007669"/>
    <property type="project" value="TreeGrafter"/>
</dbReference>
<dbReference type="Gene3D" id="6.10.140.100">
    <property type="match status" value="1"/>
</dbReference>
<evidence type="ECO:0000256" key="4">
    <source>
        <dbReference type="ARBA" id="ARBA00022723"/>
    </source>
</evidence>
<gene>
    <name evidence="15" type="ORF">LRAMOSA07860</name>
</gene>
<dbReference type="GO" id="GO:0008270">
    <property type="term" value="F:zinc ion binding"/>
    <property type="evidence" value="ECO:0007669"/>
    <property type="project" value="UniProtKB-KW"/>
</dbReference>
<dbReference type="InterPro" id="IPR017455">
    <property type="entry name" value="Znf_FYVE-rel"/>
</dbReference>
<dbReference type="Pfam" id="PF21356">
    <property type="entry name" value="Vps27_GAT-like"/>
    <property type="match status" value="1"/>
</dbReference>
<evidence type="ECO:0000256" key="10">
    <source>
        <dbReference type="PIRNR" id="PIRNR036956"/>
    </source>
</evidence>
<protein>
    <recommendedName>
        <fullName evidence="3 10">Vacuolar protein sorting-associated protein 27</fullName>
    </recommendedName>
</protein>
<dbReference type="InterPro" id="IPR013083">
    <property type="entry name" value="Znf_RING/FYVE/PHD"/>
</dbReference>
<feature type="region of interest" description="Disordered" evidence="12">
    <location>
        <begin position="583"/>
        <end position="628"/>
    </location>
</feature>
<dbReference type="SMART" id="SM00726">
    <property type="entry name" value="UIM"/>
    <property type="match status" value="2"/>
</dbReference>
<dbReference type="InterPro" id="IPR000306">
    <property type="entry name" value="Znf_FYVE"/>
</dbReference>
<comment type="function">
    <text evidence="10">Component of the ESCRT-0 complex which is the sorting receptor for ubiquitinated cargo proteins at the multivesicular body (MVB) and recruits ESCRT-I to the MVB outer membrane.</text>
</comment>
<feature type="compositionally biased region" description="Pro residues" evidence="12">
    <location>
        <begin position="587"/>
        <end position="604"/>
    </location>
</feature>
<dbReference type="GO" id="GO:0032266">
    <property type="term" value="F:phosphatidylinositol-3-phosphate binding"/>
    <property type="evidence" value="ECO:0007669"/>
    <property type="project" value="TreeGrafter"/>
</dbReference>
<dbReference type="InterPro" id="IPR002014">
    <property type="entry name" value="VHS_dom"/>
</dbReference>
<keyword evidence="9 10" id="KW-0472">Membrane</keyword>
<dbReference type="PANTHER" id="PTHR47794:SF1">
    <property type="entry name" value="VACUOLAR PROTEIN SORTING-ASSOCIATED PROTEIN 27"/>
    <property type="match status" value="1"/>
</dbReference>
<feature type="compositionally biased region" description="Polar residues" evidence="12">
    <location>
        <begin position="511"/>
        <end position="522"/>
    </location>
</feature>
<dbReference type="Pfam" id="PF01363">
    <property type="entry name" value="FYVE"/>
    <property type="match status" value="1"/>
</dbReference>
<comment type="subunit">
    <text evidence="10">Component of the ESCRT-0 complex composed of HSE1 and VPS27.</text>
</comment>
<evidence type="ECO:0000256" key="6">
    <source>
        <dbReference type="ARBA" id="ARBA00022753"/>
    </source>
</evidence>
<keyword evidence="5" id="KW-0677">Repeat</keyword>
<evidence type="ECO:0000256" key="12">
    <source>
        <dbReference type="SAM" id="MobiDB-lite"/>
    </source>
</evidence>
<feature type="compositionally biased region" description="Polar residues" evidence="12">
    <location>
        <begin position="488"/>
        <end position="503"/>
    </location>
</feature>
<proteinExistence type="inferred from homology"/>
<accession>A0A077WC84</accession>
<dbReference type="GO" id="GO:0006623">
    <property type="term" value="P:protein targeting to vacuole"/>
    <property type="evidence" value="ECO:0007669"/>
    <property type="project" value="TreeGrafter"/>
</dbReference>
<reference evidence="15" key="1">
    <citation type="journal article" date="2014" name="Genome Announc.">
        <title>De novo whole-genome sequence and genome annotation of Lichtheimia ramosa.</title>
        <authorList>
            <person name="Linde J."/>
            <person name="Schwartze V."/>
            <person name="Binder U."/>
            <person name="Lass-Florl C."/>
            <person name="Voigt K."/>
            <person name="Horn F."/>
        </authorList>
    </citation>
    <scope>NUCLEOTIDE SEQUENCE</scope>
    <source>
        <strain evidence="15">JMRC FSU:6197</strain>
    </source>
</reference>
<dbReference type="PROSITE" id="PS50179">
    <property type="entry name" value="VHS"/>
    <property type="match status" value="1"/>
</dbReference>
<dbReference type="Pfam" id="PF00790">
    <property type="entry name" value="VHS"/>
    <property type="match status" value="1"/>
</dbReference>
<dbReference type="EMBL" id="LK023316">
    <property type="protein sequence ID" value="CDS05331.1"/>
    <property type="molecule type" value="Genomic_DNA"/>
</dbReference>
<dbReference type="PROSITE" id="PS50330">
    <property type="entry name" value="UIM"/>
    <property type="match status" value="2"/>
</dbReference>
<dbReference type="Pfam" id="PF02809">
    <property type="entry name" value="UIM"/>
    <property type="match status" value="2"/>
</dbReference>
<dbReference type="OrthoDB" id="957735at2759"/>
<feature type="region of interest" description="Disordered" evidence="12">
    <location>
        <begin position="236"/>
        <end position="260"/>
    </location>
</feature>
<keyword evidence="8" id="KW-0862">Zinc</keyword>
<dbReference type="GO" id="GO:0010008">
    <property type="term" value="C:endosome membrane"/>
    <property type="evidence" value="ECO:0007669"/>
    <property type="project" value="UniProtKB-SubCell"/>
</dbReference>
<evidence type="ECO:0000256" key="1">
    <source>
        <dbReference type="ARBA" id="ARBA00004125"/>
    </source>
</evidence>
<keyword evidence="6 10" id="KW-0967">Endosome</keyword>
<dbReference type="AlphaFoldDB" id="A0A077WC84"/>
<feature type="region of interest" description="Disordered" evidence="12">
    <location>
        <begin position="488"/>
        <end position="552"/>
    </location>
</feature>
<feature type="domain" description="VHS" evidence="14">
    <location>
        <begin position="20"/>
        <end position="149"/>
    </location>
</feature>
<sequence length="628" mass="70682">MVSLWWSQSALDDQIDKATSELLPTNQEDIALHFTISDHIRSKRVNSKEAMRALKRRLQHKNPNVQLATLSLTDTCVKNAGDAFVREIASREFMETLTMILHTPDCNLDVKNKILSVIQTWAIAAKNNPSLSYLTDTYHLLQHERFQFPPLNEPVNALLLETAAPPEWTDSDVCERCRTPFTFTNRKHHCRNCGGTFCQECSSKSLPLPHLAIDDHVRVCYGCYIKLKLSRVAKKDPVLPQQPESIPKSVSRHDQKTTSTAAVVGESEDKQFEEDLKRAIELSKAEAEQHYTPSSTAVNKDTYLGSTIQYEQNGVRKEEQEEDPELAAAIAASLRDMEDAQKTELEYYNQQSNSRRTNATEDLSDTEMENIELFATLMERMSNTAVNNIGTDEQINQLYTQIAILQPKLVKNLDDAIQRHNRYSMLHEKLNNAVRAYDRLLEQRVASSYQRVSNTSQQHGAPQPVYNTAAAPQQYPVYPQSLYPGMQHSNGEISYPGHQSSLYQPPIATSPRPTTLSPTAPSYGNPLSGMHPSTTIPTQDPAPSADQPEQRHIPQTVSAVGDNHHASYHYDNQLGQWVMTNVSQQMQPPPPPAPQQVNFPPAPTHIPQQQQQQQAARPQVEEASLIEL</sequence>
<dbReference type="Gene3D" id="1.20.5.1940">
    <property type="match status" value="1"/>
</dbReference>
<evidence type="ECO:0000313" key="15">
    <source>
        <dbReference type="EMBL" id="CDS05331.1"/>
    </source>
</evidence>
<dbReference type="PIRSF" id="PIRSF036956">
    <property type="entry name" value="Hrs_Vps27"/>
    <property type="match status" value="1"/>
</dbReference>
<dbReference type="GO" id="GO:0043130">
    <property type="term" value="F:ubiquitin binding"/>
    <property type="evidence" value="ECO:0007669"/>
    <property type="project" value="InterPro"/>
</dbReference>
<evidence type="ECO:0000256" key="8">
    <source>
        <dbReference type="ARBA" id="ARBA00022833"/>
    </source>
</evidence>
<dbReference type="Gene3D" id="1.25.40.90">
    <property type="match status" value="1"/>
</dbReference>
<name>A0A077WC84_9FUNG</name>
<dbReference type="SUPFAM" id="SSF57903">
    <property type="entry name" value="FYVE/PHD zinc finger"/>
    <property type="match status" value="1"/>
</dbReference>
<evidence type="ECO:0000259" key="14">
    <source>
        <dbReference type="PROSITE" id="PS50179"/>
    </source>
</evidence>
<comment type="similarity">
    <text evidence="2 10">Belongs to the VPS27 family.</text>
</comment>
<keyword evidence="7 11" id="KW-0863">Zinc-finger</keyword>
<feature type="compositionally biased region" description="Low complexity" evidence="12">
    <location>
        <begin position="605"/>
        <end position="618"/>
    </location>
</feature>
<dbReference type="PANTHER" id="PTHR47794">
    <property type="entry name" value="VACUOLAR PROTEIN SORTING-ASSOCIATED PROTEIN 27"/>
    <property type="match status" value="1"/>
</dbReference>
<evidence type="ECO:0000256" key="7">
    <source>
        <dbReference type="ARBA" id="ARBA00022771"/>
    </source>
</evidence>
<dbReference type="GO" id="GO:0033565">
    <property type="term" value="C:ESCRT-0 complex"/>
    <property type="evidence" value="ECO:0007669"/>
    <property type="project" value="TreeGrafter"/>
</dbReference>